<dbReference type="EMBL" id="VVIM01002053">
    <property type="protein sequence ID" value="KAB0790024.1"/>
    <property type="molecule type" value="Genomic_DNA"/>
</dbReference>
<evidence type="ECO:0000313" key="1">
    <source>
        <dbReference type="EMBL" id="KAB0790024.1"/>
    </source>
</evidence>
<organism evidence="1 2">
    <name type="scientific">Photinus pyralis</name>
    <name type="common">Common eastern firefly</name>
    <name type="synonym">Lampyris pyralis</name>
    <dbReference type="NCBI Taxonomy" id="7054"/>
    <lineage>
        <taxon>Eukaryota</taxon>
        <taxon>Metazoa</taxon>
        <taxon>Ecdysozoa</taxon>
        <taxon>Arthropoda</taxon>
        <taxon>Hexapoda</taxon>
        <taxon>Insecta</taxon>
        <taxon>Pterygota</taxon>
        <taxon>Neoptera</taxon>
        <taxon>Endopterygota</taxon>
        <taxon>Coleoptera</taxon>
        <taxon>Polyphaga</taxon>
        <taxon>Elateriformia</taxon>
        <taxon>Elateroidea</taxon>
        <taxon>Lampyridae</taxon>
        <taxon>Lampyrinae</taxon>
        <taxon>Photinus</taxon>
    </lineage>
</organism>
<gene>
    <name evidence="1" type="ORF">PPYR_15676</name>
</gene>
<comment type="caution">
    <text evidence="1">The sequence shown here is derived from an EMBL/GenBank/DDBJ whole genome shotgun (WGS) entry which is preliminary data.</text>
</comment>
<keyword evidence="2" id="KW-1185">Reference proteome</keyword>
<dbReference type="InParanoid" id="A0A5N3ZY86"/>
<reference evidence="1 2" key="1">
    <citation type="journal article" date="2018" name="Elife">
        <title>Firefly genomes illuminate parallel origins of bioluminescence in beetles.</title>
        <authorList>
            <person name="Fallon T.R."/>
            <person name="Lower S.E."/>
            <person name="Chang C.H."/>
            <person name="Bessho-Uehara M."/>
            <person name="Martin G.J."/>
            <person name="Bewick A.J."/>
            <person name="Behringer M."/>
            <person name="Debat H.J."/>
            <person name="Wong I."/>
            <person name="Day J.C."/>
            <person name="Suvorov A."/>
            <person name="Silva C.J."/>
            <person name="Stanger-Hall K.F."/>
            <person name="Hall D.W."/>
            <person name="Schmitz R.J."/>
            <person name="Nelson D.R."/>
            <person name="Lewis S.M."/>
            <person name="Shigenobu S."/>
            <person name="Bybee S.M."/>
            <person name="Larracuente A.M."/>
            <person name="Oba Y."/>
            <person name="Weng J.K."/>
        </authorList>
    </citation>
    <scope>NUCLEOTIDE SEQUENCE [LARGE SCALE GENOMIC DNA]</scope>
    <source>
        <strain evidence="1">1611_PpyrPB1</strain>
        <tissue evidence="1">Whole body</tissue>
    </source>
</reference>
<sequence length="66" mass="7757">MIKANLTRFKNYIESIKDLGYDENTLVQLKLRLVKIEPCLEKFNDLEAEIELSEGGEVDEDERYSF</sequence>
<dbReference type="AlphaFoldDB" id="A0A5N3ZY86"/>
<protein>
    <submittedName>
        <fullName evidence="1">Uncharacterized protein</fullName>
    </submittedName>
</protein>
<name>A0A5N3ZY86_PHOPY</name>
<dbReference type="Proteomes" id="UP000327044">
    <property type="component" value="Unassembled WGS sequence"/>
</dbReference>
<proteinExistence type="predicted"/>
<accession>A0A5N3ZY86</accession>
<evidence type="ECO:0000313" key="2">
    <source>
        <dbReference type="Proteomes" id="UP000327044"/>
    </source>
</evidence>